<dbReference type="GO" id="GO:0009228">
    <property type="term" value="P:thiamine biosynthetic process"/>
    <property type="evidence" value="ECO:0007669"/>
    <property type="project" value="UniProtKB-KW"/>
</dbReference>
<comment type="similarity">
    <text evidence="10 11">Belongs to the thiamine-phosphate synthase family.</text>
</comment>
<accession>A0A4Y9VT57</accession>
<feature type="binding site" evidence="10">
    <location>
        <position position="68"/>
    </location>
    <ligand>
        <name>4-amino-2-methyl-5-(diphosphooxymethyl)pyrimidine</name>
        <dbReference type="ChEBI" id="CHEBI:57841"/>
    </ligand>
</feature>
<feature type="binding site" evidence="10">
    <location>
        <position position="69"/>
    </location>
    <ligand>
        <name>Mg(2+)</name>
        <dbReference type="ChEBI" id="CHEBI:18420"/>
    </ligand>
</feature>
<dbReference type="InterPro" id="IPR022998">
    <property type="entry name" value="ThiamineP_synth_TenI"/>
</dbReference>
<feature type="binding site" evidence="10">
    <location>
        <position position="107"/>
    </location>
    <ligand>
        <name>4-amino-2-methyl-5-(diphosphooxymethyl)pyrimidine</name>
        <dbReference type="ChEBI" id="CHEBI:57841"/>
    </ligand>
</feature>
<evidence type="ECO:0000313" key="14">
    <source>
        <dbReference type="EMBL" id="TFW72572.1"/>
    </source>
</evidence>
<keyword evidence="6 10" id="KW-0784">Thiamine biosynthesis</keyword>
<feature type="domain" description="Thiamine phosphate synthase/TenI" evidence="13">
    <location>
        <begin position="7"/>
        <end position="187"/>
    </location>
</feature>
<dbReference type="SUPFAM" id="SSF51391">
    <property type="entry name" value="Thiamin phosphate synthase"/>
    <property type="match status" value="1"/>
</dbReference>
<dbReference type="OrthoDB" id="9810880at2"/>
<dbReference type="GO" id="GO:0005737">
    <property type="term" value="C:cytoplasm"/>
    <property type="evidence" value="ECO:0007669"/>
    <property type="project" value="TreeGrafter"/>
</dbReference>
<evidence type="ECO:0000259" key="13">
    <source>
        <dbReference type="Pfam" id="PF02581"/>
    </source>
</evidence>
<dbReference type="Proteomes" id="UP000297706">
    <property type="component" value="Unassembled WGS sequence"/>
</dbReference>
<dbReference type="GO" id="GO:0009229">
    <property type="term" value="P:thiamine diphosphate biosynthetic process"/>
    <property type="evidence" value="ECO:0007669"/>
    <property type="project" value="UniProtKB-UniRule"/>
</dbReference>
<keyword evidence="4 10" id="KW-0479">Metal-binding</keyword>
<feature type="binding site" evidence="10">
    <location>
        <begin position="134"/>
        <end position="136"/>
    </location>
    <ligand>
        <name>2-[(2R,5Z)-2-carboxy-4-methylthiazol-5(2H)-ylidene]ethyl phosphate</name>
        <dbReference type="ChEBI" id="CHEBI:62899"/>
    </ligand>
</feature>
<keyword evidence="5 10" id="KW-0460">Magnesium</keyword>
<keyword evidence="15" id="KW-1185">Reference proteome</keyword>
<evidence type="ECO:0000256" key="2">
    <source>
        <dbReference type="ARBA" id="ARBA00005165"/>
    </source>
</evidence>
<evidence type="ECO:0000313" key="15">
    <source>
        <dbReference type="Proteomes" id="UP000297706"/>
    </source>
</evidence>
<comment type="catalytic activity">
    <reaction evidence="8 10 11">
        <text>2-(2-carboxy-4-methylthiazol-5-yl)ethyl phosphate + 4-amino-2-methyl-5-(diphosphooxymethyl)pyrimidine + 2 H(+) = thiamine phosphate + CO2 + diphosphate</text>
        <dbReference type="Rhea" id="RHEA:47848"/>
        <dbReference type="ChEBI" id="CHEBI:15378"/>
        <dbReference type="ChEBI" id="CHEBI:16526"/>
        <dbReference type="ChEBI" id="CHEBI:33019"/>
        <dbReference type="ChEBI" id="CHEBI:37575"/>
        <dbReference type="ChEBI" id="CHEBI:57841"/>
        <dbReference type="ChEBI" id="CHEBI:62890"/>
        <dbReference type="EC" id="2.5.1.3"/>
    </reaction>
</comment>
<evidence type="ECO:0000256" key="3">
    <source>
        <dbReference type="ARBA" id="ARBA00022679"/>
    </source>
</evidence>
<gene>
    <name evidence="10" type="primary">thiE</name>
    <name evidence="14" type="ORF">C3Y98_02910</name>
</gene>
<dbReference type="Gene3D" id="3.20.20.70">
    <property type="entry name" value="Aldolase class I"/>
    <property type="match status" value="1"/>
</dbReference>
<evidence type="ECO:0000256" key="5">
    <source>
        <dbReference type="ARBA" id="ARBA00022842"/>
    </source>
</evidence>
<dbReference type="Pfam" id="PF02581">
    <property type="entry name" value="TMP-TENI"/>
    <property type="match status" value="1"/>
</dbReference>
<dbReference type="EMBL" id="PQVH01000005">
    <property type="protein sequence ID" value="TFW72572.1"/>
    <property type="molecule type" value="Genomic_DNA"/>
</dbReference>
<dbReference type="PANTHER" id="PTHR20857:SF15">
    <property type="entry name" value="THIAMINE-PHOSPHATE SYNTHASE"/>
    <property type="match status" value="1"/>
</dbReference>
<dbReference type="GO" id="GO:0004789">
    <property type="term" value="F:thiamine-phosphate diphosphorylase activity"/>
    <property type="evidence" value="ECO:0007669"/>
    <property type="project" value="UniProtKB-UniRule"/>
</dbReference>
<keyword evidence="3 10" id="KW-0808">Transferase</keyword>
<evidence type="ECO:0000256" key="4">
    <source>
        <dbReference type="ARBA" id="ARBA00022723"/>
    </source>
</evidence>
<comment type="caution">
    <text evidence="10">Lacks conserved residue(s) required for the propagation of feature annotation.</text>
</comment>
<evidence type="ECO:0000256" key="12">
    <source>
        <dbReference type="RuleBase" id="RU004253"/>
    </source>
</evidence>
<evidence type="ECO:0000256" key="8">
    <source>
        <dbReference type="ARBA" id="ARBA00047851"/>
    </source>
</evidence>
<evidence type="ECO:0000256" key="1">
    <source>
        <dbReference type="ARBA" id="ARBA00003814"/>
    </source>
</evidence>
<dbReference type="InterPro" id="IPR013785">
    <property type="entry name" value="Aldolase_TIM"/>
</dbReference>
<comment type="catalytic activity">
    <reaction evidence="7 10 11">
        <text>4-methyl-5-(2-phosphooxyethyl)-thiazole + 4-amino-2-methyl-5-(diphosphooxymethyl)pyrimidine + H(+) = thiamine phosphate + diphosphate</text>
        <dbReference type="Rhea" id="RHEA:22328"/>
        <dbReference type="ChEBI" id="CHEBI:15378"/>
        <dbReference type="ChEBI" id="CHEBI:33019"/>
        <dbReference type="ChEBI" id="CHEBI:37575"/>
        <dbReference type="ChEBI" id="CHEBI:57841"/>
        <dbReference type="ChEBI" id="CHEBI:58296"/>
        <dbReference type="EC" id="2.5.1.3"/>
    </reaction>
</comment>
<protein>
    <recommendedName>
        <fullName evidence="10">Thiamine-phosphate synthase</fullName>
        <shortName evidence="10">TP synthase</shortName>
        <shortName evidence="10">TPS</shortName>
        <ecNumber evidence="10">2.5.1.3</ecNumber>
    </recommendedName>
    <alternativeName>
        <fullName evidence="10">Thiamine-phosphate pyrophosphorylase</fullName>
        <shortName evidence="10">TMP pyrophosphorylase</shortName>
        <shortName evidence="10">TMP-PPase</shortName>
    </alternativeName>
</protein>
<comment type="cofactor">
    <cofactor evidence="10">
        <name>Mg(2+)</name>
        <dbReference type="ChEBI" id="CHEBI:18420"/>
    </cofactor>
    <text evidence="10">Binds 1 Mg(2+) ion per subunit.</text>
</comment>
<dbReference type="CDD" id="cd00564">
    <property type="entry name" value="TMP_TenI"/>
    <property type="match status" value="1"/>
</dbReference>
<dbReference type="UniPathway" id="UPA00060">
    <property type="reaction ID" value="UER00141"/>
</dbReference>
<comment type="caution">
    <text evidence="14">The sequence shown here is derived from an EMBL/GenBank/DDBJ whole genome shotgun (WGS) entry which is preliminary data.</text>
</comment>
<dbReference type="HAMAP" id="MF_00097">
    <property type="entry name" value="TMP_synthase"/>
    <property type="match status" value="1"/>
</dbReference>
<feature type="binding site" evidence="10">
    <location>
        <position position="137"/>
    </location>
    <ligand>
        <name>4-amino-2-methyl-5-(diphosphooxymethyl)pyrimidine</name>
        <dbReference type="ChEBI" id="CHEBI:57841"/>
    </ligand>
</feature>
<evidence type="ECO:0000256" key="9">
    <source>
        <dbReference type="ARBA" id="ARBA00047883"/>
    </source>
</evidence>
<evidence type="ECO:0000256" key="10">
    <source>
        <dbReference type="HAMAP-Rule" id="MF_00097"/>
    </source>
</evidence>
<dbReference type="InterPro" id="IPR034291">
    <property type="entry name" value="TMP_synthase"/>
</dbReference>
<dbReference type="NCBIfam" id="TIGR00693">
    <property type="entry name" value="thiE"/>
    <property type="match status" value="1"/>
</dbReference>
<comment type="pathway">
    <text evidence="2 10 12">Cofactor biosynthesis; thiamine diphosphate biosynthesis; thiamine phosphate from 4-amino-2-methyl-5-diphosphomethylpyrimidine and 4-methyl-5-(2-phosphoethyl)-thiazole: step 1/1.</text>
</comment>
<dbReference type="AlphaFoldDB" id="A0A4Y9VT57"/>
<name>A0A4Y9VT57_9PROT</name>
<organism evidence="14 15">
    <name type="scientific">Methylotenera oryzisoli</name>
    <dbReference type="NCBI Taxonomy" id="2080758"/>
    <lineage>
        <taxon>Bacteria</taxon>
        <taxon>Pseudomonadati</taxon>
        <taxon>Pseudomonadota</taxon>
        <taxon>Betaproteobacteria</taxon>
        <taxon>Nitrosomonadales</taxon>
        <taxon>Methylophilaceae</taxon>
        <taxon>Methylotenera</taxon>
    </lineage>
</organism>
<comment type="function">
    <text evidence="1 10">Condenses 4-methyl-5-(beta-hydroxyethyl)thiazole monophosphate (THZ-P) and 2-methyl-4-amino-5-hydroxymethyl pyrimidine pyrophosphate (HMP-PP) to form thiamine monophosphate (TMP).</text>
</comment>
<sequence length="206" mass="21861">MWAIKGLYAITPDEQDTDVLLAKVEAALQGGIGVLQYRNKLANHKLQTQQARALLPLCRQYHVPFIINDSIKLCLTLDADGVHLGADDGNLAEARARLGSNKLLGASCYNRFDLAVSAQQLGADYVAFGACFASSTKPNAPVAGLHLFTQARAELKVPAVAIGGITLENAPLAIAAGANSIAVINAIFNADDVKLTSQQFTKLFQS</sequence>
<dbReference type="EC" id="2.5.1.3" evidence="10"/>
<evidence type="ECO:0000256" key="11">
    <source>
        <dbReference type="RuleBase" id="RU003826"/>
    </source>
</evidence>
<evidence type="ECO:0000256" key="6">
    <source>
        <dbReference type="ARBA" id="ARBA00022977"/>
    </source>
</evidence>
<dbReference type="FunFam" id="3.20.20.70:FF:000096">
    <property type="entry name" value="Thiamine-phosphate synthase"/>
    <property type="match status" value="1"/>
</dbReference>
<dbReference type="PANTHER" id="PTHR20857">
    <property type="entry name" value="THIAMINE-PHOSPHATE PYROPHOSPHORYLASE"/>
    <property type="match status" value="1"/>
</dbReference>
<feature type="binding site" evidence="10">
    <location>
        <begin position="36"/>
        <end position="40"/>
    </location>
    <ligand>
        <name>4-amino-2-methyl-5-(diphosphooxymethyl)pyrimidine</name>
        <dbReference type="ChEBI" id="CHEBI:57841"/>
    </ligand>
</feature>
<dbReference type="RefSeq" id="WP_135276610.1">
    <property type="nucleotide sequence ID" value="NZ_PQVH01000005.1"/>
</dbReference>
<feature type="binding site" evidence="10">
    <location>
        <position position="88"/>
    </location>
    <ligand>
        <name>Mg(2+)</name>
        <dbReference type="ChEBI" id="CHEBI:18420"/>
    </ligand>
</feature>
<dbReference type="GO" id="GO:0000287">
    <property type="term" value="F:magnesium ion binding"/>
    <property type="evidence" value="ECO:0007669"/>
    <property type="project" value="UniProtKB-UniRule"/>
</dbReference>
<reference evidence="14 15" key="1">
    <citation type="submission" date="2018-02" db="EMBL/GenBank/DDBJ databases">
        <title>A novel lanthanide dependent methylotroph, Methylotenera sp. La3113.</title>
        <authorList>
            <person name="Lv H."/>
            <person name="Tani A."/>
        </authorList>
    </citation>
    <scope>NUCLEOTIDE SEQUENCE [LARGE SCALE GENOMIC DNA]</scope>
    <source>
        <strain evidence="14 15">La3113</strain>
    </source>
</reference>
<comment type="catalytic activity">
    <reaction evidence="9 10 11">
        <text>2-[(2R,5Z)-2-carboxy-4-methylthiazol-5(2H)-ylidene]ethyl phosphate + 4-amino-2-methyl-5-(diphosphooxymethyl)pyrimidine + 2 H(+) = thiamine phosphate + CO2 + diphosphate</text>
        <dbReference type="Rhea" id="RHEA:47844"/>
        <dbReference type="ChEBI" id="CHEBI:15378"/>
        <dbReference type="ChEBI" id="CHEBI:16526"/>
        <dbReference type="ChEBI" id="CHEBI:33019"/>
        <dbReference type="ChEBI" id="CHEBI:37575"/>
        <dbReference type="ChEBI" id="CHEBI:57841"/>
        <dbReference type="ChEBI" id="CHEBI:62899"/>
        <dbReference type="EC" id="2.5.1.3"/>
    </reaction>
</comment>
<dbReference type="InterPro" id="IPR036206">
    <property type="entry name" value="ThiamineP_synth_sf"/>
</dbReference>
<proteinExistence type="inferred from homology"/>
<evidence type="ECO:0000256" key="7">
    <source>
        <dbReference type="ARBA" id="ARBA00047334"/>
    </source>
</evidence>
<feature type="binding site" evidence="10">
    <location>
        <position position="164"/>
    </location>
    <ligand>
        <name>2-[(2R,5Z)-2-carboxy-4-methylthiazol-5(2H)-ylidene]ethyl phosphate</name>
        <dbReference type="ChEBI" id="CHEBI:62899"/>
    </ligand>
</feature>